<keyword evidence="9" id="KW-1185">Reference proteome</keyword>
<dbReference type="CDD" id="cd11648">
    <property type="entry name" value="RsmI"/>
    <property type="match status" value="1"/>
</dbReference>
<dbReference type="HAMAP" id="MF_01877">
    <property type="entry name" value="16SrRNA_methyltr_I"/>
    <property type="match status" value="1"/>
</dbReference>
<evidence type="ECO:0000256" key="6">
    <source>
        <dbReference type="HAMAP-Rule" id="MF_01877"/>
    </source>
</evidence>
<dbReference type="Gene3D" id="3.30.950.10">
    <property type="entry name" value="Methyltransferase, Cobalt-precorrin-4 Transmethylase, Domain 2"/>
    <property type="match status" value="1"/>
</dbReference>
<dbReference type="GO" id="GO:0070677">
    <property type="term" value="F:rRNA (cytosine-2'-O-)-methyltransferase activity"/>
    <property type="evidence" value="ECO:0007669"/>
    <property type="project" value="UniProtKB-UniRule"/>
</dbReference>
<evidence type="ECO:0000256" key="2">
    <source>
        <dbReference type="ARBA" id="ARBA00022552"/>
    </source>
</evidence>
<comment type="subcellular location">
    <subcellularLocation>
        <location evidence="6">Cytoplasm</location>
    </subcellularLocation>
</comment>
<keyword evidence="2 6" id="KW-0698">rRNA processing</keyword>
<comment type="caution">
    <text evidence="8">The sequence shown here is derived from an EMBL/GenBank/DDBJ whole genome shotgun (WGS) entry which is preliminary data.</text>
</comment>
<dbReference type="PANTHER" id="PTHR46111:SF1">
    <property type="entry name" value="RIBOSOMAL RNA SMALL SUBUNIT METHYLTRANSFERASE I"/>
    <property type="match status" value="1"/>
</dbReference>
<comment type="function">
    <text evidence="6">Catalyzes the 2'-O-methylation of the ribose of cytidine 1402 (C1402) in 16S rRNA.</text>
</comment>
<dbReference type="FunFam" id="3.30.950.10:FF:000002">
    <property type="entry name" value="Ribosomal RNA small subunit methyltransferase I"/>
    <property type="match status" value="1"/>
</dbReference>
<organism evidence="8 9">
    <name type="scientific">Evtepia gabavorous</name>
    <dbReference type="NCBI Taxonomy" id="2211183"/>
    <lineage>
        <taxon>Bacteria</taxon>
        <taxon>Bacillati</taxon>
        <taxon>Bacillota</taxon>
        <taxon>Clostridia</taxon>
        <taxon>Eubacteriales</taxon>
        <taxon>Evtepia</taxon>
    </lineage>
</organism>
<dbReference type="PIRSF" id="PIRSF005917">
    <property type="entry name" value="MTase_YraL"/>
    <property type="match status" value="1"/>
</dbReference>
<evidence type="ECO:0000256" key="5">
    <source>
        <dbReference type="ARBA" id="ARBA00022691"/>
    </source>
</evidence>
<accession>A0A3E2B456</accession>
<evidence type="ECO:0000313" key="9">
    <source>
        <dbReference type="Proteomes" id="UP000260649"/>
    </source>
</evidence>
<dbReference type="InterPro" id="IPR035996">
    <property type="entry name" value="4pyrrol_Methylase_sf"/>
</dbReference>
<comment type="catalytic activity">
    <reaction evidence="6">
        <text>cytidine(1402) in 16S rRNA + S-adenosyl-L-methionine = 2'-O-methylcytidine(1402) in 16S rRNA + S-adenosyl-L-homocysteine + H(+)</text>
        <dbReference type="Rhea" id="RHEA:42924"/>
        <dbReference type="Rhea" id="RHEA-COMP:10285"/>
        <dbReference type="Rhea" id="RHEA-COMP:10286"/>
        <dbReference type="ChEBI" id="CHEBI:15378"/>
        <dbReference type="ChEBI" id="CHEBI:57856"/>
        <dbReference type="ChEBI" id="CHEBI:59789"/>
        <dbReference type="ChEBI" id="CHEBI:74495"/>
        <dbReference type="ChEBI" id="CHEBI:82748"/>
        <dbReference type="EC" id="2.1.1.198"/>
    </reaction>
</comment>
<evidence type="ECO:0000259" key="7">
    <source>
        <dbReference type="Pfam" id="PF00590"/>
    </source>
</evidence>
<dbReference type="FunFam" id="3.40.1010.10:FF:000007">
    <property type="entry name" value="Ribosomal RNA small subunit methyltransferase I"/>
    <property type="match status" value="1"/>
</dbReference>
<comment type="similarity">
    <text evidence="6">Belongs to the methyltransferase superfamily. RsmI family.</text>
</comment>
<dbReference type="InterPro" id="IPR000878">
    <property type="entry name" value="4pyrrol_Mease"/>
</dbReference>
<keyword evidence="5 6" id="KW-0949">S-adenosyl-L-methionine</keyword>
<reference evidence="8 9" key="1">
    <citation type="submission" date="2018-07" db="EMBL/GenBank/DDBJ databases">
        <title>GABA Modulating Bacteria of the Human Gut Microbiota.</title>
        <authorList>
            <person name="Strandwitz P."/>
            <person name="Kim K.H."/>
            <person name="Terekhova D."/>
            <person name="Liu J.K."/>
            <person name="Sharma A."/>
            <person name="Levering J."/>
            <person name="Mcdonald D."/>
            <person name="Dietrich D."/>
            <person name="Ramadhar T.R."/>
            <person name="Lekbua A."/>
            <person name="Mroue N."/>
            <person name="Liston C."/>
            <person name="Stewart E.J."/>
            <person name="Dubin M.J."/>
            <person name="Zengler K."/>
            <person name="Knight R."/>
            <person name="Gilbert J.A."/>
            <person name="Clardy J."/>
            <person name="Lewis K."/>
        </authorList>
    </citation>
    <scope>NUCLEOTIDE SEQUENCE [LARGE SCALE GENOMIC DNA]</scope>
    <source>
        <strain evidence="8 9">KLE1738</strain>
    </source>
</reference>
<evidence type="ECO:0000313" key="8">
    <source>
        <dbReference type="EMBL" id="RFT06805.1"/>
    </source>
</evidence>
<keyword evidence="1 6" id="KW-0963">Cytoplasm</keyword>
<name>A0A3E2B456_9FIRM</name>
<evidence type="ECO:0000256" key="3">
    <source>
        <dbReference type="ARBA" id="ARBA00022603"/>
    </source>
</evidence>
<dbReference type="Proteomes" id="UP000260649">
    <property type="component" value="Unassembled WGS sequence"/>
</dbReference>
<dbReference type="RefSeq" id="WP_021918693.1">
    <property type="nucleotide sequence ID" value="NZ_CAKXKJ010000006.1"/>
</dbReference>
<dbReference type="EC" id="2.1.1.198" evidence="6"/>
<dbReference type="GO" id="GO:0005737">
    <property type="term" value="C:cytoplasm"/>
    <property type="evidence" value="ECO:0007669"/>
    <property type="project" value="UniProtKB-SubCell"/>
</dbReference>
<dbReference type="Pfam" id="PF00590">
    <property type="entry name" value="TP_methylase"/>
    <property type="match status" value="1"/>
</dbReference>
<feature type="domain" description="Tetrapyrrole methylase" evidence="7">
    <location>
        <begin position="4"/>
        <end position="204"/>
    </location>
</feature>
<dbReference type="GeneID" id="97995086"/>
<keyword evidence="4 6" id="KW-0808">Transferase</keyword>
<dbReference type="InterPro" id="IPR014777">
    <property type="entry name" value="4pyrrole_Mease_sub1"/>
</dbReference>
<keyword evidence="3 6" id="KW-0489">Methyltransferase</keyword>
<dbReference type="InterPro" id="IPR008189">
    <property type="entry name" value="rRNA_ssu_MeTfrase_I"/>
</dbReference>
<evidence type="ECO:0000256" key="4">
    <source>
        <dbReference type="ARBA" id="ARBA00022679"/>
    </source>
</evidence>
<proteinExistence type="inferred from homology"/>
<evidence type="ECO:0000256" key="1">
    <source>
        <dbReference type="ARBA" id="ARBA00022490"/>
    </source>
</evidence>
<dbReference type="InterPro" id="IPR014776">
    <property type="entry name" value="4pyrrole_Mease_sub2"/>
</dbReference>
<dbReference type="PANTHER" id="PTHR46111">
    <property type="entry name" value="RIBOSOMAL RNA SMALL SUBUNIT METHYLTRANSFERASE I"/>
    <property type="match status" value="1"/>
</dbReference>
<dbReference type="AlphaFoldDB" id="A0A3E2B456"/>
<dbReference type="NCBIfam" id="TIGR00096">
    <property type="entry name" value="16S rRNA (cytidine(1402)-2'-O)-methyltransferase"/>
    <property type="match status" value="1"/>
</dbReference>
<dbReference type="SUPFAM" id="SSF53790">
    <property type="entry name" value="Tetrapyrrole methylase"/>
    <property type="match status" value="1"/>
</dbReference>
<dbReference type="Gene3D" id="3.40.1010.10">
    <property type="entry name" value="Cobalt-precorrin-4 Transmethylase, Domain 1"/>
    <property type="match status" value="1"/>
</dbReference>
<dbReference type="OrthoDB" id="9809084at2"/>
<gene>
    <name evidence="6 8" type="primary">rsmI</name>
    <name evidence="8" type="ORF">DV520_04970</name>
</gene>
<dbReference type="EMBL" id="QQRQ01000006">
    <property type="protein sequence ID" value="RFT06805.1"/>
    <property type="molecule type" value="Genomic_DNA"/>
</dbReference>
<protein>
    <recommendedName>
        <fullName evidence="6">Ribosomal RNA small subunit methyltransferase I</fullName>
        <ecNumber evidence="6">2.1.1.198</ecNumber>
    </recommendedName>
    <alternativeName>
        <fullName evidence="6">16S rRNA 2'-O-ribose C1402 methyltransferase</fullName>
    </alternativeName>
    <alternativeName>
        <fullName evidence="6">rRNA (cytidine-2'-O-)-methyltransferase RsmI</fullName>
    </alternativeName>
</protein>
<sequence>MAGTLYLVATPIGNLGDLSLRAAETLEQVDFIAAEDTRVTVKLLNHLGLKKPMVSYYRHNTGTRGEELIARLLGGESCALVTDAGTPAISDPGEELVAQCAAQEIPVVPIPGPCAFVNALAVSGLPTGRFTFEGFLAMNKKNRRAHLESLRGETRTMLFHEAPHKLQATLRDLAEAFGPDRRIALCRELTKLHEEVRRTTLGQAVSYYEAHPPKGEFVLVVEGAPPVAEQAPTLEDGLALVDKLQLEGWSTRDAVKEAAAACRLSRKVLYDRVLARKKES</sequence>